<dbReference type="RefSeq" id="WP_316019938.1">
    <property type="nucleotide sequence ID" value="NZ_JAWDID010000034.1"/>
</dbReference>
<evidence type="ECO:0000256" key="3">
    <source>
        <dbReference type="ARBA" id="ARBA00022989"/>
    </source>
</evidence>
<dbReference type="InterPro" id="IPR016983">
    <property type="entry name" value="UCP031804"/>
</dbReference>
<reference evidence="6 7" key="1">
    <citation type="submission" date="2023-09" db="EMBL/GenBank/DDBJ databases">
        <title>Whole genome shotgun sequencing (WGS) of Bosea sp. ZW T0_25, isolated from stored onions (Allium cepa).</title>
        <authorList>
            <person name="Stoll D.A."/>
            <person name="Huch M."/>
        </authorList>
    </citation>
    <scope>NUCLEOTIDE SEQUENCE [LARGE SCALE GENOMIC DNA]</scope>
    <source>
        <strain evidence="6 7">ZW T0_25</strain>
    </source>
</reference>
<evidence type="ECO:0000313" key="6">
    <source>
        <dbReference type="EMBL" id="MDU0342146.1"/>
    </source>
</evidence>
<dbReference type="Proteomes" id="UP001254257">
    <property type="component" value="Unassembled WGS sequence"/>
</dbReference>
<keyword evidence="3" id="KW-1133">Transmembrane helix</keyword>
<comment type="caution">
    <text evidence="6">The sequence shown here is derived from an EMBL/GenBank/DDBJ whole genome shotgun (WGS) entry which is preliminary data.</text>
</comment>
<sequence>MSEGFSFSQRFTAEEMAAIRRSLRDEERFGSELIALLRRVAKRIPFAEDGLAAWLCARDPATPRRVRYTLLGALGYFVLPIDALPDIMPFLGFTDDAAVLAAAIAAVAGSITVEHRARAKKILAEL</sequence>
<keyword evidence="4" id="KW-0472">Membrane</keyword>
<evidence type="ECO:0000256" key="4">
    <source>
        <dbReference type="ARBA" id="ARBA00023136"/>
    </source>
</evidence>
<name>A0ABU3SBR9_9HYPH</name>
<comment type="subcellular location">
    <subcellularLocation>
        <location evidence="1">Endomembrane system</location>
        <topology evidence="1">Multi-pass membrane protein</topology>
    </subcellularLocation>
</comment>
<dbReference type="Pfam" id="PF06803">
    <property type="entry name" value="DUF1232"/>
    <property type="match status" value="1"/>
</dbReference>
<accession>A0ABU3SBR9</accession>
<organism evidence="6 7">
    <name type="scientific">Bosea rubneri</name>
    <dbReference type="NCBI Taxonomy" id="3075434"/>
    <lineage>
        <taxon>Bacteria</taxon>
        <taxon>Pseudomonadati</taxon>
        <taxon>Pseudomonadota</taxon>
        <taxon>Alphaproteobacteria</taxon>
        <taxon>Hyphomicrobiales</taxon>
        <taxon>Boseaceae</taxon>
        <taxon>Bosea</taxon>
    </lineage>
</organism>
<dbReference type="InterPro" id="IPR010652">
    <property type="entry name" value="DUF1232"/>
</dbReference>
<dbReference type="EMBL" id="JAWDID010000034">
    <property type="protein sequence ID" value="MDU0342146.1"/>
    <property type="molecule type" value="Genomic_DNA"/>
</dbReference>
<evidence type="ECO:0000256" key="2">
    <source>
        <dbReference type="ARBA" id="ARBA00022692"/>
    </source>
</evidence>
<keyword evidence="7" id="KW-1185">Reference proteome</keyword>
<evidence type="ECO:0000256" key="1">
    <source>
        <dbReference type="ARBA" id="ARBA00004127"/>
    </source>
</evidence>
<keyword evidence="2" id="KW-0812">Transmembrane</keyword>
<evidence type="ECO:0000259" key="5">
    <source>
        <dbReference type="Pfam" id="PF06803"/>
    </source>
</evidence>
<feature type="domain" description="DUF1232" evidence="5">
    <location>
        <begin position="68"/>
        <end position="101"/>
    </location>
</feature>
<protein>
    <submittedName>
        <fullName evidence="6">YkvA family protein</fullName>
    </submittedName>
</protein>
<evidence type="ECO:0000313" key="7">
    <source>
        <dbReference type="Proteomes" id="UP001254257"/>
    </source>
</evidence>
<gene>
    <name evidence="6" type="ORF">RKE40_19800</name>
</gene>
<proteinExistence type="predicted"/>
<dbReference type="PIRSF" id="PIRSF031804">
    <property type="entry name" value="UCP031804"/>
    <property type="match status" value="1"/>
</dbReference>